<dbReference type="Proteomes" id="UP000324927">
    <property type="component" value="Unassembled WGS sequence"/>
</dbReference>
<name>A0A5A9GI72_AZOLI</name>
<evidence type="ECO:0000259" key="6">
    <source>
        <dbReference type="Pfam" id="PF02797"/>
    </source>
</evidence>
<gene>
    <name evidence="7" type="ORF">FZ942_22165</name>
</gene>
<feature type="domain" description="Chalcone/stilbene synthase N-terminal" evidence="5">
    <location>
        <begin position="79"/>
        <end position="201"/>
    </location>
</feature>
<accession>A0A5A9GI72</accession>
<dbReference type="OrthoDB" id="9786288at2"/>
<dbReference type="InterPro" id="IPR016039">
    <property type="entry name" value="Thiolase-like"/>
</dbReference>
<evidence type="ECO:0000256" key="2">
    <source>
        <dbReference type="ARBA" id="ARBA00022679"/>
    </source>
</evidence>
<keyword evidence="8" id="KW-1185">Reference proteome</keyword>
<keyword evidence="2" id="KW-0808">Transferase</keyword>
<dbReference type="RefSeq" id="WP_149233249.1">
    <property type="nucleotide sequence ID" value="NZ_JALJXJ010000009.1"/>
</dbReference>
<comment type="caution">
    <text evidence="7">The sequence shown here is derived from an EMBL/GenBank/DDBJ whole genome shotgun (WGS) entry which is preliminary data.</text>
</comment>
<protein>
    <submittedName>
        <fullName evidence="7">Type III polyketide synthase</fullName>
    </submittedName>
</protein>
<dbReference type="SUPFAM" id="SSF53901">
    <property type="entry name" value="Thiolase-like"/>
    <property type="match status" value="1"/>
</dbReference>
<dbReference type="GO" id="GO:0030639">
    <property type="term" value="P:polyketide biosynthetic process"/>
    <property type="evidence" value="ECO:0007669"/>
    <property type="project" value="TreeGrafter"/>
</dbReference>
<dbReference type="EMBL" id="VTTN01000009">
    <property type="protein sequence ID" value="KAA0594131.1"/>
    <property type="molecule type" value="Genomic_DNA"/>
</dbReference>
<dbReference type="InterPro" id="IPR011141">
    <property type="entry name" value="Polyketide_synthase_type-III"/>
</dbReference>
<evidence type="ECO:0000259" key="5">
    <source>
        <dbReference type="Pfam" id="PF00195"/>
    </source>
</evidence>
<dbReference type="PANTHER" id="PTHR11877:SF99">
    <property type="entry name" value="1,3,6,8-TETRAHYDROXYNAPHTHALENE SYNTHASE"/>
    <property type="match status" value="1"/>
</dbReference>
<dbReference type="GO" id="GO:0016747">
    <property type="term" value="F:acyltransferase activity, transferring groups other than amino-acyl groups"/>
    <property type="evidence" value="ECO:0007669"/>
    <property type="project" value="InterPro"/>
</dbReference>
<feature type="domain" description="Chalcone/stilbene synthase C-terminal" evidence="6">
    <location>
        <begin position="216"/>
        <end position="330"/>
    </location>
</feature>
<sequence length="353" mass="37389">MFPPVALLGLGLGLPPHVLSQEEAALLTIRIFGERLAGFPQFGRVFANTGIARRHCARPADWYVAPHGWSDRMGAYRQAAKALFVQAATAALADAGVDPTEVDCVVVSSSSGFAVPSLEAQLAEAMGFRPDIERLPLFGLGCAGGVAGLATSSRLAATAPDRTVLFVTMELCSLAFRQDDGSRANLVATALFGDGAAACVLRGGMDERAFAVIDGAGQHLFPRSEDIMGWRIDDAGFGIVLSATLPQFLQTRLRPALGRLLTQCGVEEERIGRFICHPGGTRVLAALEEVLRLETGSLDHERAVLADHGNMSAPTVLFVLDRARRAGLPDRAALLALGPGFAANLITVRRGPR</sequence>
<feature type="active site" description="Acyl-thioester intermediate" evidence="4">
    <location>
        <position position="142"/>
    </location>
</feature>
<keyword evidence="3" id="KW-0012">Acyltransferase</keyword>
<dbReference type="Pfam" id="PF00195">
    <property type="entry name" value="Chal_sti_synt_N"/>
    <property type="match status" value="1"/>
</dbReference>
<proteinExistence type="inferred from homology"/>
<dbReference type="InterPro" id="IPR012328">
    <property type="entry name" value="Chalcone/stilbene_synt_C"/>
</dbReference>
<evidence type="ECO:0000313" key="7">
    <source>
        <dbReference type="EMBL" id="KAA0594131.1"/>
    </source>
</evidence>
<evidence type="ECO:0000256" key="4">
    <source>
        <dbReference type="PIRSR" id="PIRSR000451-1"/>
    </source>
</evidence>
<organism evidence="7 8">
    <name type="scientific">Azospirillum lipoferum</name>
    <dbReference type="NCBI Taxonomy" id="193"/>
    <lineage>
        <taxon>Bacteria</taxon>
        <taxon>Pseudomonadati</taxon>
        <taxon>Pseudomonadota</taxon>
        <taxon>Alphaproteobacteria</taxon>
        <taxon>Rhodospirillales</taxon>
        <taxon>Azospirillaceae</taxon>
        <taxon>Azospirillum</taxon>
    </lineage>
</organism>
<evidence type="ECO:0000256" key="3">
    <source>
        <dbReference type="ARBA" id="ARBA00023315"/>
    </source>
</evidence>
<evidence type="ECO:0000313" key="8">
    <source>
        <dbReference type="Proteomes" id="UP000324927"/>
    </source>
</evidence>
<reference evidence="7 8" key="1">
    <citation type="submission" date="2019-08" db="EMBL/GenBank/DDBJ databases">
        <authorList>
            <person name="Grouzdev D."/>
            <person name="Tikhonova E."/>
            <person name="Kravchenko I."/>
        </authorList>
    </citation>
    <scope>NUCLEOTIDE SEQUENCE [LARGE SCALE GENOMIC DNA]</scope>
    <source>
        <strain evidence="7 8">59b</strain>
    </source>
</reference>
<dbReference type="Pfam" id="PF02797">
    <property type="entry name" value="Chal_sti_synt_C"/>
    <property type="match status" value="1"/>
</dbReference>
<dbReference type="AlphaFoldDB" id="A0A5A9GI72"/>
<dbReference type="InterPro" id="IPR001099">
    <property type="entry name" value="Chalcone/stilbene_synt_N"/>
</dbReference>
<evidence type="ECO:0000256" key="1">
    <source>
        <dbReference type="ARBA" id="ARBA00005531"/>
    </source>
</evidence>
<dbReference type="CDD" id="cd00831">
    <property type="entry name" value="CHS_like"/>
    <property type="match status" value="1"/>
</dbReference>
<dbReference type="PIRSF" id="PIRSF000451">
    <property type="entry name" value="PKS_III"/>
    <property type="match status" value="1"/>
</dbReference>
<comment type="similarity">
    <text evidence="1">Belongs to the thiolase-like superfamily. Chalcone/stilbene synthases family.</text>
</comment>
<dbReference type="Gene3D" id="3.40.47.10">
    <property type="match status" value="2"/>
</dbReference>
<dbReference type="PANTHER" id="PTHR11877">
    <property type="entry name" value="HYDROXYMETHYLGLUTARYL-COA SYNTHASE"/>
    <property type="match status" value="1"/>
</dbReference>